<dbReference type="Proteomes" id="UP000664203">
    <property type="component" value="Unassembled WGS sequence"/>
</dbReference>
<name>A0A8H3ENS0_9LECA</name>
<reference evidence="1" key="1">
    <citation type="submission" date="2021-03" db="EMBL/GenBank/DDBJ databases">
        <authorList>
            <person name="Tagirdzhanova G."/>
        </authorList>
    </citation>
    <scope>NUCLEOTIDE SEQUENCE</scope>
</reference>
<proteinExistence type="predicted"/>
<organism evidence="1 2">
    <name type="scientific">Alectoria fallacina</name>
    <dbReference type="NCBI Taxonomy" id="1903189"/>
    <lineage>
        <taxon>Eukaryota</taxon>
        <taxon>Fungi</taxon>
        <taxon>Dikarya</taxon>
        <taxon>Ascomycota</taxon>
        <taxon>Pezizomycotina</taxon>
        <taxon>Lecanoromycetes</taxon>
        <taxon>OSLEUM clade</taxon>
        <taxon>Lecanoromycetidae</taxon>
        <taxon>Lecanorales</taxon>
        <taxon>Lecanorineae</taxon>
        <taxon>Parmeliaceae</taxon>
        <taxon>Alectoria</taxon>
    </lineage>
</organism>
<comment type="caution">
    <text evidence="1">The sequence shown here is derived from an EMBL/GenBank/DDBJ whole genome shotgun (WGS) entry which is preliminary data.</text>
</comment>
<protein>
    <submittedName>
        <fullName evidence="1">Uncharacterized protein</fullName>
    </submittedName>
</protein>
<dbReference type="EMBL" id="CAJPDR010000024">
    <property type="protein sequence ID" value="CAF9907783.1"/>
    <property type="molecule type" value="Genomic_DNA"/>
</dbReference>
<dbReference type="AlphaFoldDB" id="A0A8H3ENS0"/>
<evidence type="ECO:0000313" key="2">
    <source>
        <dbReference type="Proteomes" id="UP000664203"/>
    </source>
</evidence>
<gene>
    <name evidence="1" type="ORF">ALECFALPRED_003889</name>
</gene>
<keyword evidence="2" id="KW-1185">Reference proteome</keyword>
<evidence type="ECO:0000313" key="1">
    <source>
        <dbReference type="EMBL" id="CAF9907783.1"/>
    </source>
</evidence>
<accession>A0A8H3ENS0</accession>
<sequence length="97" mass="10532">MPANVAAIVGPKLSGPAGYHYKLIMAVSKEKNTLSRLLGNGAPPRARAQERATTTPTRWFCHRCNSGPYSIAAQSGCTNVINGHQCDHSRCDYCKKE</sequence>